<evidence type="ECO:0000313" key="14">
    <source>
        <dbReference type="EMBL" id="KAK2839384.1"/>
    </source>
</evidence>
<dbReference type="SMART" id="SM00202">
    <property type="entry name" value="SR"/>
    <property type="match status" value="1"/>
</dbReference>
<keyword evidence="5 8" id="KW-1015">Disulfide bond</keyword>
<feature type="domain" description="SRCR" evidence="13">
    <location>
        <begin position="201"/>
        <end position="328"/>
    </location>
</feature>
<evidence type="ECO:0000313" key="15">
    <source>
        <dbReference type="Proteomes" id="UP001187415"/>
    </source>
</evidence>
<dbReference type="FunFam" id="2.40.10.10:FF:000003">
    <property type="entry name" value="Transmembrane serine protease 3"/>
    <property type="match status" value="1"/>
</dbReference>
<accession>A0AA88SK07</accession>
<dbReference type="Pfam" id="PF00057">
    <property type="entry name" value="Ldl_recept_a"/>
    <property type="match status" value="1"/>
</dbReference>
<proteinExistence type="inferred from homology"/>
<dbReference type="PROSITE" id="PS50287">
    <property type="entry name" value="SRCR_2"/>
    <property type="match status" value="1"/>
</dbReference>
<dbReference type="PROSITE" id="PS00135">
    <property type="entry name" value="TRYPSIN_SER"/>
    <property type="match status" value="1"/>
</dbReference>
<dbReference type="Pfam" id="PF00089">
    <property type="entry name" value="Trypsin"/>
    <property type="match status" value="1"/>
</dbReference>
<evidence type="ECO:0008006" key="16">
    <source>
        <dbReference type="Google" id="ProtNLM"/>
    </source>
</evidence>
<dbReference type="InterPro" id="IPR008996">
    <property type="entry name" value="IL1/FGF"/>
</dbReference>
<dbReference type="Gene3D" id="2.40.10.10">
    <property type="entry name" value="Trypsin-like serine proteases"/>
    <property type="match status" value="2"/>
</dbReference>
<dbReference type="InterPro" id="IPR018114">
    <property type="entry name" value="TRYPSIN_HIS"/>
</dbReference>
<feature type="transmembrane region" description="Helical" evidence="11">
    <location>
        <begin position="166"/>
        <end position="195"/>
    </location>
</feature>
<keyword evidence="11" id="KW-0812">Transmembrane</keyword>
<keyword evidence="15" id="KW-1185">Reference proteome</keyword>
<dbReference type="PROSITE" id="PS50068">
    <property type="entry name" value="LDLRA_2"/>
    <property type="match status" value="1"/>
</dbReference>
<dbReference type="Gene3D" id="2.80.10.50">
    <property type="match status" value="1"/>
</dbReference>
<dbReference type="InterPro" id="IPR043504">
    <property type="entry name" value="Peptidase_S1_PA_chymotrypsin"/>
</dbReference>
<dbReference type="Pfam" id="PF00167">
    <property type="entry name" value="FGF"/>
    <property type="match status" value="1"/>
</dbReference>
<dbReference type="SUPFAM" id="SSF50494">
    <property type="entry name" value="Trypsin-like serine proteases"/>
    <property type="match status" value="1"/>
</dbReference>
<dbReference type="EMBL" id="JAUPFM010000010">
    <property type="protein sequence ID" value="KAK2839384.1"/>
    <property type="molecule type" value="Genomic_DNA"/>
</dbReference>
<sequence length="585" mass="63545">MQHGVVGIRGVKSGLYLCMNGEGLAYGTKQFSDDCLLKENLEENHYTTYSSLFHPGIYLALSNKDPATNTVADRSTCLPAESPEQLDPSRIEVVSVTEEDLPTVETPNTLNVSSLGSFAADLQTGKDSAKPEEPSTPAAPSPTMPITKVQPFINEDDMKKGWKTRLLAHLFELLIASCLLLMVILALGIGLGVGLGCVGKFRCGSSSQCISFSTRCDGRVQCHNGEDELGCVRLSGRSSVLQVQKGGVWRTVCSEDWNNWLGVSACKQLGYSRYVESFFISLASIEQDLQYNLVSINPSHSQLIKLQNATVFSKTQCSSGKVTTLKCLECGSRPLYSTRIVGGNISKPGQFPWQVSLHFNNEHVCGGSIITSRWILTAAHCVYEFADPSMWMVLVGLTDQPVHGGQYLAVQQIIYHSRYRPKGLGYDIAVMKLATSLVFNGLVQPICLPNHGEEFQEGTMCWISGWGATEDDGQPSEVLRSAIVPLISTKTCNKPEVYQGLISSWMICAGNLEGGTDSCQGDSGGPLACEVSSVWKLVGATSWGNGCAEPNKPGVYTCITESLSWIRQQMERDEAQNSPTVSTDN</sequence>
<dbReference type="InterPro" id="IPR036055">
    <property type="entry name" value="LDL_receptor-like_sf"/>
</dbReference>
<feature type="domain" description="Peptidase S1" evidence="12">
    <location>
        <begin position="340"/>
        <end position="571"/>
    </location>
</feature>
<evidence type="ECO:0000256" key="9">
    <source>
        <dbReference type="RuleBase" id="RU363034"/>
    </source>
</evidence>
<dbReference type="InterPro" id="IPR001254">
    <property type="entry name" value="Trypsin_dom"/>
</dbReference>
<feature type="disulfide bond" evidence="8">
    <location>
        <begin position="253"/>
        <end position="317"/>
    </location>
</feature>
<evidence type="ECO:0000256" key="2">
    <source>
        <dbReference type="ARBA" id="ARBA00022670"/>
    </source>
</evidence>
<keyword evidence="4 9" id="KW-0720">Serine protease</keyword>
<dbReference type="GO" id="GO:0006508">
    <property type="term" value="P:proteolysis"/>
    <property type="evidence" value="ECO:0007669"/>
    <property type="project" value="UniProtKB-KW"/>
</dbReference>
<comment type="caution">
    <text evidence="8">Lacks conserved residue(s) required for the propagation of feature annotation.</text>
</comment>
<dbReference type="PANTHER" id="PTHR24252">
    <property type="entry name" value="ACROSIN-RELATED"/>
    <property type="match status" value="1"/>
</dbReference>
<dbReference type="CDD" id="cd00190">
    <property type="entry name" value="Tryp_SPc"/>
    <property type="match status" value="1"/>
</dbReference>
<dbReference type="InterPro" id="IPR023415">
    <property type="entry name" value="LDLR_class-A_CS"/>
</dbReference>
<dbReference type="InterPro" id="IPR033116">
    <property type="entry name" value="TRYPSIN_SER"/>
</dbReference>
<dbReference type="SUPFAM" id="SSF57424">
    <property type="entry name" value="LDL receptor-like module"/>
    <property type="match status" value="1"/>
</dbReference>
<dbReference type="SUPFAM" id="SSF50353">
    <property type="entry name" value="Cytokine"/>
    <property type="match status" value="1"/>
</dbReference>
<reference evidence="14" key="1">
    <citation type="submission" date="2023-07" db="EMBL/GenBank/DDBJ databases">
        <title>Chromosome-level Genome Assembly of Striped Snakehead (Channa striata).</title>
        <authorList>
            <person name="Liu H."/>
        </authorList>
    </citation>
    <scope>NUCLEOTIDE SEQUENCE</scope>
    <source>
        <strain evidence="14">Gz</strain>
        <tissue evidence="14">Muscle</tissue>
    </source>
</reference>
<evidence type="ECO:0000256" key="11">
    <source>
        <dbReference type="SAM" id="Phobius"/>
    </source>
</evidence>
<dbReference type="SUPFAM" id="SSF56487">
    <property type="entry name" value="SRCR-like"/>
    <property type="match status" value="1"/>
</dbReference>
<dbReference type="PROSITE" id="PS00134">
    <property type="entry name" value="TRYPSIN_HIS"/>
    <property type="match status" value="1"/>
</dbReference>
<dbReference type="Gene3D" id="4.10.400.10">
    <property type="entry name" value="Low-density Lipoprotein Receptor"/>
    <property type="match status" value="1"/>
</dbReference>
<dbReference type="SMART" id="SM00192">
    <property type="entry name" value="LDLa"/>
    <property type="match status" value="1"/>
</dbReference>
<dbReference type="Pfam" id="PF15494">
    <property type="entry name" value="SRCR_2"/>
    <property type="match status" value="1"/>
</dbReference>
<feature type="disulfide bond" evidence="7">
    <location>
        <begin position="197"/>
        <end position="209"/>
    </location>
</feature>
<keyword evidence="3 9" id="KW-0378">Hydrolase</keyword>
<dbReference type="GO" id="GO:0016020">
    <property type="term" value="C:membrane"/>
    <property type="evidence" value="ECO:0007669"/>
    <property type="project" value="InterPro"/>
</dbReference>
<evidence type="ECO:0000256" key="10">
    <source>
        <dbReference type="SAM" id="MobiDB-lite"/>
    </source>
</evidence>
<dbReference type="PRINTS" id="PR00722">
    <property type="entry name" value="CHYMOTRYPSIN"/>
</dbReference>
<feature type="region of interest" description="Disordered" evidence="10">
    <location>
        <begin position="123"/>
        <end position="146"/>
    </location>
</feature>
<evidence type="ECO:0000256" key="4">
    <source>
        <dbReference type="ARBA" id="ARBA00022825"/>
    </source>
</evidence>
<evidence type="ECO:0000256" key="5">
    <source>
        <dbReference type="ARBA" id="ARBA00023157"/>
    </source>
</evidence>
<evidence type="ECO:0000256" key="3">
    <source>
        <dbReference type="ARBA" id="ARBA00022801"/>
    </source>
</evidence>
<dbReference type="GO" id="GO:0004252">
    <property type="term" value="F:serine-type endopeptidase activity"/>
    <property type="evidence" value="ECO:0007669"/>
    <property type="project" value="InterPro"/>
</dbReference>
<evidence type="ECO:0000259" key="13">
    <source>
        <dbReference type="PROSITE" id="PS50287"/>
    </source>
</evidence>
<keyword evidence="2 9" id="KW-0645">Protease</keyword>
<dbReference type="InterPro" id="IPR036772">
    <property type="entry name" value="SRCR-like_dom_sf"/>
</dbReference>
<dbReference type="InterPro" id="IPR009003">
    <property type="entry name" value="Peptidase_S1_PA"/>
</dbReference>
<dbReference type="SMART" id="SM00020">
    <property type="entry name" value="Tryp_SPc"/>
    <property type="match status" value="1"/>
</dbReference>
<feature type="disulfide bond" evidence="7">
    <location>
        <begin position="216"/>
        <end position="231"/>
    </location>
</feature>
<dbReference type="PROSITE" id="PS01209">
    <property type="entry name" value="LDLRA_1"/>
    <property type="match status" value="1"/>
</dbReference>
<evidence type="ECO:0000256" key="1">
    <source>
        <dbReference type="ARBA" id="ARBA00007936"/>
    </source>
</evidence>
<protein>
    <recommendedName>
        <fullName evidence="16">Transmembrane protease serine 3</fullName>
    </recommendedName>
</protein>
<evidence type="ECO:0000256" key="6">
    <source>
        <dbReference type="ARBA" id="ARBA00023180"/>
    </source>
</evidence>
<dbReference type="InterPro" id="IPR002209">
    <property type="entry name" value="Fibroblast_GF_fam"/>
</dbReference>
<dbReference type="InterPro" id="IPR001314">
    <property type="entry name" value="Peptidase_S1A"/>
</dbReference>
<name>A0AA88SK07_CHASR</name>
<keyword evidence="11" id="KW-1133">Transmembrane helix</keyword>
<evidence type="ECO:0000256" key="7">
    <source>
        <dbReference type="PROSITE-ProRule" id="PRU00124"/>
    </source>
</evidence>
<evidence type="ECO:0000259" key="12">
    <source>
        <dbReference type="PROSITE" id="PS50240"/>
    </source>
</evidence>
<evidence type="ECO:0000256" key="8">
    <source>
        <dbReference type="PROSITE-ProRule" id="PRU00196"/>
    </source>
</evidence>
<dbReference type="SMART" id="SM00442">
    <property type="entry name" value="FGF"/>
    <property type="match status" value="1"/>
</dbReference>
<keyword evidence="11" id="KW-0472">Membrane</keyword>
<dbReference type="PROSITE" id="PS50240">
    <property type="entry name" value="TRYPSIN_DOM"/>
    <property type="match status" value="1"/>
</dbReference>
<organism evidence="14 15">
    <name type="scientific">Channa striata</name>
    <name type="common">Snakehead murrel</name>
    <name type="synonym">Ophicephalus striatus</name>
    <dbReference type="NCBI Taxonomy" id="64152"/>
    <lineage>
        <taxon>Eukaryota</taxon>
        <taxon>Metazoa</taxon>
        <taxon>Chordata</taxon>
        <taxon>Craniata</taxon>
        <taxon>Vertebrata</taxon>
        <taxon>Euteleostomi</taxon>
        <taxon>Actinopterygii</taxon>
        <taxon>Neopterygii</taxon>
        <taxon>Teleostei</taxon>
        <taxon>Neoteleostei</taxon>
        <taxon>Acanthomorphata</taxon>
        <taxon>Anabantaria</taxon>
        <taxon>Anabantiformes</taxon>
        <taxon>Channoidei</taxon>
        <taxon>Channidae</taxon>
        <taxon>Channa</taxon>
    </lineage>
</organism>
<dbReference type="InterPro" id="IPR002172">
    <property type="entry name" value="LDrepeatLR_classA_rpt"/>
</dbReference>
<dbReference type="CDD" id="cd00112">
    <property type="entry name" value="LDLa"/>
    <property type="match status" value="1"/>
</dbReference>
<dbReference type="GO" id="GO:0008083">
    <property type="term" value="F:growth factor activity"/>
    <property type="evidence" value="ECO:0007669"/>
    <property type="project" value="InterPro"/>
</dbReference>
<comment type="caution">
    <text evidence="14">The sequence shown here is derived from an EMBL/GenBank/DDBJ whole genome shotgun (WGS) entry which is preliminary data.</text>
</comment>
<feature type="disulfide bond" evidence="8">
    <location>
        <begin position="266"/>
        <end position="327"/>
    </location>
</feature>
<keyword evidence="6" id="KW-0325">Glycoprotein</keyword>
<dbReference type="Proteomes" id="UP001187415">
    <property type="component" value="Unassembled WGS sequence"/>
</dbReference>
<comment type="similarity">
    <text evidence="1">Belongs to the heparin-binding growth factors family.</text>
</comment>
<dbReference type="PANTHER" id="PTHR24252:SF27">
    <property type="entry name" value="TRANSMEMBRANE PROTEASE SERINE 3-LIKE"/>
    <property type="match status" value="1"/>
</dbReference>
<dbReference type="InterPro" id="IPR001190">
    <property type="entry name" value="SRCR"/>
</dbReference>
<gene>
    <name evidence="14" type="ORF">Q5P01_013124</name>
</gene>
<dbReference type="Gene3D" id="3.10.250.10">
    <property type="entry name" value="SRCR-like domain"/>
    <property type="match status" value="1"/>
</dbReference>
<dbReference type="AlphaFoldDB" id="A0AA88SK07"/>